<evidence type="ECO:0000313" key="3">
    <source>
        <dbReference type="Proteomes" id="UP000053732"/>
    </source>
</evidence>
<reference evidence="2 3" key="1">
    <citation type="journal article" date="2014" name="Nat. Commun.">
        <title>Multiple recent horizontal transfers of a large genomic region in cheese making fungi.</title>
        <authorList>
            <person name="Cheeseman K."/>
            <person name="Ropars J."/>
            <person name="Renault P."/>
            <person name="Dupont J."/>
            <person name="Gouzy J."/>
            <person name="Branca A."/>
            <person name="Abraham A.L."/>
            <person name="Ceppi M."/>
            <person name="Conseiller E."/>
            <person name="Debuchy R."/>
            <person name="Malagnac F."/>
            <person name="Goarin A."/>
            <person name="Silar P."/>
            <person name="Lacoste S."/>
            <person name="Sallet E."/>
            <person name="Bensimon A."/>
            <person name="Giraud T."/>
            <person name="Brygoo Y."/>
        </authorList>
    </citation>
    <scope>NUCLEOTIDE SEQUENCE [LARGE SCALE GENOMIC DNA]</scope>
    <source>
        <strain evidence="3">FM 013</strain>
    </source>
</reference>
<dbReference type="STRING" id="1429867.A0A0G4NZ13"/>
<evidence type="ECO:0000256" key="1">
    <source>
        <dbReference type="SAM" id="MobiDB-lite"/>
    </source>
</evidence>
<evidence type="ECO:0000313" key="2">
    <source>
        <dbReference type="EMBL" id="CRL19296.1"/>
    </source>
</evidence>
<name>A0A0G4NZ13_PENC3</name>
<accession>A0A0G4NZ13</accession>
<dbReference type="EMBL" id="HG793136">
    <property type="protein sequence ID" value="CRL19296.1"/>
    <property type="molecule type" value="Genomic_DNA"/>
</dbReference>
<sequence length="71" mass="7961">MPFIQNPFTEETATTKPEMVKTPSEEQKEEALAAALKAGYSKPVFSQSLNYGMDLNVRILEYDQTPCDLGF</sequence>
<dbReference type="Proteomes" id="UP000053732">
    <property type="component" value="Unassembled WGS sequence"/>
</dbReference>
<protein>
    <submittedName>
        <fullName evidence="2">Str. FM013</fullName>
    </submittedName>
</protein>
<proteinExistence type="predicted"/>
<organism evidence="2 3">
    <name type="scientific">Penicillium camemberti (strain FM 013)</name>
    <dbReference type="NCBI Taxonomy" id="1429867"/>
    <lineage>
        <taxon>Eukaryota</taxon>
        <taxon>Fungi</taxon>
        <taxon>Dikarya</taxon>
        <taxon>Ascomycota</taxon>
        <taxon>Pezizomycotina</taxon>
        <taxon>Eurotiomycetes</taxon>
        <taxon>Eurotiomycetidae</taxon>
        <taxon>Eurotiales</taxon>
        <taxon>Aspergillaceae</taxon>
        <taxon>Penicillium</taxon>
    </lineage>
</organism>
<feature type="region of interest" description="Disordered" evidence="1">
    <location>
        <begin position="1"/>
        <end position="22"/>
    </location>
</feature>
<feature type="compositionally biased region" description="Polar residues" evidence="1">
    <location>
        <begin position="1"/>
        <end position="15"/>
    </location>
</feature>
<gene>
    <name evidence="2" type="ORF">PCAMFM013_S003g000087</name>
</gene>
<keyword evidence="3" id="KW-1185">Reference proteome</keyword>
<dbReference type="AlphaFoldDB" id="A0A0G4NZ13"/>